<dbReference type="PANTHER" id="PTHR43585:SF2">
    <property type="entry name" value="ATP-GRASP ENZYME FSQD"/>
    <property type="match status" value="1"/>
</dbReference>
<feature type="compositionally biased region" description="Basic and acidic residues" evidence="5">
    <location>
        <begin position="474"/>
        <end position="488"/>
    </location>
</feature>
<dbReference type="VEuPathDB" id="FungiDB:AMAG_07105"/>
<feature type="domain" description="ATP-grasp" evidence="6">
    <location>
        <begin position="138"/>
        <end position="365"/>
    </location>
</feature>
<keyword evidence="1" id="KW-0436">Ligase</keyword>
<dbReference type="InterPro" id="IPR011761">
    <property type="entry name" value="ATP-grasp"/>
</dbReference>
<feature type="region of interest" description="Disordered" evidence="5">
    <location>
        <begin position="474"/>
        <end position="501"/>
    </location>
</feature>
<dbReference type="InterPro" id="IPR052032">
    <property type="entry name" value="ATP-dep_AA_Ligase"/>
</dbReference>
<dbReference type="GO" id="GO:0016874">
    <property type="term" value="F:ligase activity"/>
    <property type="evidence" value="ECO:0007669"/>
    <property type="project" value="UniProtKB-KW"/>
</dbReference>
<keyword evidence="2 4" id="KW-0547">Nucleotide-binding</keyword>
<dbReference type="eggNOG" id="ENOG502T7AQ">
    <property type="taxonomic scope" value="Eukaryota"/>
</dbReference>
<dbReference type="PROSITE" id="PS50975">
    <property type="entry name" value="ATP_GRASP"/>
    <property type="match status" value="1"/>
</dbReference>
<evidence type="ECO:0000256" key="2">
    <source>
        <dbReference type="ARBA" id="ARBA00022741"/>
    </source>
</evidence>
<dbReference type="AlphaFoldDB" id="A0A0L0SH40"/>
<dbReference type="PANTHER" id="PTHR43585">
    <property type="entry name" value="FUMIPYRROLE BIOSYNTHESIS PROTEIN C"/>
    <property type="match status" value="1"/>
</dbReference>
<dbReference type="GO" id="GO:0046872">
    <property type="term" value="F:metal ion binding"/>
    <property type="evidence" value="ECO:0007669"/>
    <property type="project" value="InterPro"/>
</dbReference>
<dbReference type="InterPro" id="IPR013815">
    <property type="entry name" value="ATP_grasp_subdomain_1"/>
</dbReference>
<dbReference type="Gene3D" id="3.30.470.20">
    <property type="entry name" value="ATP-grasp fold, B domain"/>
    <property type="match status" value="1"/>
</dbReference>
<accession>A0A0L0SH40</accession>
<keyword evidence="3 4" id="KW-0067">ATP-binding</keyword>
<reference evidence="7 8" key="1">
    <citation type="submission" date="2009-11" db="EMBL/GenBank/DDBJ databases">
        <title>Annotation of Allomyces macrogynus ATCC 38327.</title>
        <authorList>
            <consortium name="The Broad Institute Genome Sequencing Platform"/>
            <person name="Russ C."/>
            <person name="Cuomo C."/>
            <person name="Burger G."/>
            <person name="Gray M.W."/>
            <person name="Holland P.W.H."/>
            <person name="King N."/>
            <person name="Lang F.B.F."/>
            <person name="Roger A.J."/>
            <person name="Ruiz-Trillo I."/>
            <person name="Young S.K."/>
            <person name="Zeng Q."/>
            <person name="Gargeya S."/>
            <person name="Fitzgerald M."/>
            <person name="Haas B."/>
            <person name="Abouelleil A."/>
            <person name="Alvarado L."/>
            <person name="Arachchi H.M."/>
            <person name="Berlin A."/>
            <person name="Chapman S.B."/>
            <person name="Gearin G."/>
            <person name="Goldberg J."/>
            <person name="Griggs A."/>
            <person name="Gujja S."/>
            <person name="Hansen M."/>
            <person name="Heiman D."/>
            <person name="Howarth C."/>
            <person name="Larimer J."/>
            <person name="Lui A."/>
            <person name="MacDonald P.J.P."/>
            <person name="McCowen C."/>
            <person name="Montmayeur A."/>
            <person name="Murphy C."/>
            <person name="Neiman D."/>
            <person name="Pearson M."/>
            <person name="Priest M."/>
            <person name="Roberts A."/>
            <person name="Saif S."/>
            <person name="Shea T."/>
            <person name="Sisk P."/>
            <person name="Stolte C."/>
            <person name="Sykes S."/>
            <person name="Wortman J."/>
            <person name="Nusbaum C."/>
            <person name="Birren B."/>
        </authorList>
    </citation>
    <scope>NUCLEOTIDE SEQUENCE [LARGE SCALE GENOMIC DNA]</scope>
    <source>
        <strain evidence="7 8">ATCC 38327</strain>
    </source>
</reference>
<evidence type="ECO:0000313" key="7">
    <source>
        <dbReference type="EMBL" id="KNE61828.1"/>
    </source>
</evidence>
<evidence type="ECO:0000256" key="4">
    <source>
        <dbReference type="PROSITE-ProRule" id="PRU00409"/>
    </source>
</evidence>
<dbReference type="OrthoDB" id="9975115at2759"/>
<dbReference type="Gene3D" id="3.30.1490.20">
    <property type="entry name" value="ATP-grasp fold, A domain"/>
    <property type="match status" value="1"/>
</dbReference>
<protein>
    <recommendedName>
        <fullName evidence="6">ATP-grasp domain-containing protein</fullName>
    </recommendedName>
</protein>
<organism evidence="7 8">
    <name type="scientific">Allomyces macrogynus (strain ATCC 38327)</name>
    <name type="common">Allomyces javanicus var. macrogynus</name>
    <dbReference type="NCBI Taxonomy" id="578462"/>
    <lineage>
        <taxon>Eukaryota</taxon>
        <taxon>Fungi</taxon>
        <taxon>Fungi incertae sedis</taxon>
        <taxon>Blastocladiomycota</taxon>
        <taxon>Blastocladiomycetes</taxon>
        <taxon>Blastocladiales</taxon>
        <taxon>Blastocladiaceae</taxon>
        <taxon>Allomyces</taxon>
    </lineage>
</organism>
<dbReference type="Proteomes" id="UP000054350">
    <property type="component" value="Unassembled WGS sequence"/>
</dbReference>
<dbReference type="GO" id="GO:0005524">
    <property type="term" value="F:ATP binding"/>
    <property type="evidence" value="ECO:0007669"/>
    <property type="project" value="UniProtKB-UniRule"/>
</dbReference>
<dbReference type="SUPFAM" id="SSF56059">
    <property type="entry name" value="Glutathione synthetase ATP-binding domain-like"/>
    <property type="match status" value="1"/>
</dbReference>
<sequence length="501" mass="55050">MTAKPNRPLNILVIDEPDVHLVTDDAGASVDHDHDMGITAFINPGVDANLFVITDHEAPLSTAAKKRTVASLEIKDPFFDGSLEMIVRDWHKKHGIDIIYCKHEEFLLRIANLRKMLGVKEGLQPENTVTFRDKVAMKKRAVASHFPVPKFQRIYSPSCLLSFIDRVGLPVIVKPTLGCASFGVRILRTIADVTKYLRTDFFAFLRTSLTSEAGQFDMAGQLIAEAYLENATMTHVNGLVDQGKLVAVWPFQCVRSYLDLAQGVAAGSLTLVPGDAEYVPIIEATTRLLKCYDLPSRFAFHLEMFRVPSVAAARHQLENAPVGAPDQSCYVLCELGARPPSASLPAMIAAHIGGSFDQLEFRFSAGLAYSLPARSAAELAASRVGDLLIPPRRHARIVYMPRAAAFPVDLKRQGVQYVPIAEDGLEYGTYTIDTKPSVARMVARGDMSVEDMTARLVEAERWFASQIVYEPLSEGKGKSKEGEKKGERMNGTSSCNGSSQH</sequence>
<evidence type="ECO:0000256" key="1">
    <source>
        <dbReference type="ARBA" id="ARBA00022598"/>
    </source>
</evidence>
<evidence type="ECO:0000256" key="5">
    <source>
        <dbReference type="SAM" id="MobiDB-lite"/>
    </source>
</evidence>
<dbReference type="EMBL" id="GG745339">
    <property type="protein sequence ID" value="KNE61828.1"/>
    <property type="molecule type" value="Genomic_DNA"/>
</dbReference>
<feature type="compositionally biased region" description="Polar residues" evidence="5">
    <location>
        <begin position="490"/>
        <end position="501"/>
    </location>
</feature>
<name>A0A0L0SH40_ALLM3</name>
<keyword evidence="8" id="KW-1185">Reference proteome</keyword>
<reference evidence="8" key="2">
    <citation type="submission" date="2009-11" db="EMBL/GenBank/DDBJ databases">
        <title>The Genome Sequence of Allomyces macrogynus strain ATCC 38327.</title>
        <authorList>
            <consortium name="The Broad Institute Genome Sequencing Platform"/>
            <person name="Russ C."/>
            <person name="Cuomo C."/>
            <person name="Shea T."/>
            <person name="Young S.K."/>
            <person name="Zeng Q."/>
            <person name="Koehrsen M."/>
            <person name="Haas B."/>
            <person name="Borodovsky M."/>
            <person name="Guigo R."/>
            <person name="Alvarado L."/>
            <person name="Berlin A."/>
            <person name="Borenstein D."/>
            <person name="Chen Z."/>
            <person name="Engels R."/>
            <person name="Freedman E."/>
            <person name="Gellesch M."/>
            <person name="Goldberg J."/>
            <person name="Griggs A."/>
            <person name="Gujja S."/>
            <person name="Heiman D."/>
            <person name="Hepburn T."/>
            <person name="Howarth C."/>
            <person name="Jen D."/>
            <person name="Larson L."/>
            <person name="Lewis B."/>
            <person name="Mehta T."/>
            <person name="Park D."/>
            <person name="Pearson M."/>
            <person name="Roberts A."/>
            <person name="Saif S."/>
            <person name="Shenoy N."/>
            <person name="Sisk P."/>
            <person name="Stolte C."/>
            <person name="Sykes S."/>
            <person name="Walk T."/>
            <person name="White J."/>
            <person name="Yandava C."/>
            <person name="Burger G."/>
            <person name="Gray M.W."/>
            <person name="Holland P.W.H."/>
            <person name="King N."/>
            <person name="Lang F.B.F."/>
            <person name="Roger A.J."/>
            <person name="Ruiz-Trillo I."/>
            <person name="Lander E."/>
            <person name="Nusbaum C."/>
        </authorList>
    </citation>
    <scope>NUCLEOTIDE SEQUENCE [LARGE SCALE GENOMIC DNA]</scope>
    <source>
        <strain evidence="8">ATCC 38327</strain>
    </source>
</reference>
<evidence type="ECO:0000313" key="8">
    <source>
        <dbReference type="Proteomes" id="UP000054350"/>
    </source>
</evidence>
<dbReference type="Gene3D" id="3.40.50.20">
    <property type="match status" value="1"/>
</dbReference>
<evidence type="ECO:0000256" key="3">
    <source>
        <dbReference type="ARBA" id="ARBA00022840"/>
    </source>
</evidence>
<proteinExistence type="predicted"/>
<evidence type="ECO:0000259" key="6">
    <source>
        <dbReference type="PROSITE" id="PS50975"/>
    </source>
</evidence>
<gene>
    <name evidence="7" type="ORF">AMAG_07105</name>
</gene>